<evidence type="ECO:0000259" key="4">
    <source>
        <dbReference type="PROSITE" id="PS51755"/>
    </source>
</evidence>
<evidence type="ECO:0000256" key="2">
    <source>
        <dbReference type="PROSITE-ProRule" id="PRU01091"/>
    </source>
</evidence>
<dbReference type="CDD" id="cd00383">
    <property type="entry name" value="trans_reg_C"/>
    <property type="match status" value="1"/>
</dbReference>
<dbReference type="RefSeq" id="WP_166108470.1">
    <property type="nucleotide sequence ID" value="NZ_JAADJT010000021.1"/>
</dbReference>
<dbReference type="PRINTS" id="PR00364">
    <property type="entry name" value="DISEASERSIST"/>
</dbReference>
<sequence length="1187" mass="123205">MDTSSDEAMPTGEREYSFGSFRFIPTRQLLLHEQAPVRLGGRALDILTVLVERAGELVSKKELIAQAWPNSVVDEGNVKVHIAALRRALESRAPGSSHIVTVSGRGYRFVAPVLADHGEAAGAPEPRPPLPPHNLPAPATRMLGRDATQAMLLRTLERHRVVSIVGPGGIGKTTLALSIAEVWHARDGMDICFVDLSPLSEGSFVAGALAAALGLGIPADDGGQALIAGLRGRRLLLVLDSCEHVIESVATLVAGIVSCAPGVVVLATSREPLRASGESVHRLAPLEYPPAEATAVAASTVAASAARLASAASAARAASVASAVGAAHAASTAGEVGAAHAASVASAVGAARTASVASAVGPAHAASTAGEVGAERAASAVSGIGAARAVGAAEAASAALAASAVIAAGAARGAGAAGMAGAKGVVSAVGAASAVLTARQALEFPAVQLFVERAAECLAGYQLSDADAPAVADICRRLEGVPLAIELAAMRIDAFGARELAVRLDDRFRLLKRGRRGAQPRHSTLAAALDWSYEFLPPDERALLRRLSVFAGAFTLDAAIGLGADAAADGAADTQAATRANARADTPADTRANTQADTPADTPADTRANAPADTRANAPADTQAGIRANARAYTQADTPADASAIIDALANLVAKSMLSADVGGATVTYRLLDTTKAYALDKLEHSGGMDVARRRHAHWQQARCELASAEWGRRCGTDWLAAYARDLDDVRAALTWAFSPAGDAALGIALTVAAIPLWMQLSLLEECRRCIQRALSGACPSAGDDMKLHAALGAAVLYASGPVEESNAAWMRVLALADRLHDREHQLRALWGMAVYRSYAGDHRAVLALADRVRAVAAGSDAAGSDTAGVLASLERLIATAHHYGGEQAAARVRLDRMLSRDAASAPARHATMAGFQLEQRSAALGTLANVLWLQGYPDQAVRTICAALEQARDAGHAPSLLHVLAHAAFPVMLQVGDHAAAGRVLDELSGHLATLALPLWDALLRCLRAVLRVRRGDASSLALLREALEERRAHHFHLRMNSYAGILATALGTQGRRDEGLALLDAALASCEAGEEQWCHAELLRIKGELLEPADAHAAESLYLRAMEVASRQGALAWRLRAATSLARLHCRRHAPDAARRVLAPVLDQFSEGLATLDVRQAREVLDAASPARGPALLGLTRINLD</sequence>
<name>A0ABX0FV83_9BURK</name>
<proteinExistence type="predicted"/>
<dbReference type="Pfam" id="PF00486">
    <property type="entry name" value="Trans_reg_C"/>
    <property type="match status" value="1"/>
</dbReference>
<feature type="region of interest" description="Disordered" evidence="3">
    <location>
        <begin position="578"/>
        <end position="623"/>
    </location>
</feature>
<dbReference type="EMBL" id="JAADJT010000021">
    <property type="protein sequence ID" value="NGZ88351.1"/>
    <property type="molecule type" value="Genomic_DNA"/>
</dbReference>
<dbReference type="PANTHER" id="PTHR47691:SF3">
    <property type="entry name" value="HTH-TYPE TRANSCRIPTIONAL REGULATOR RV0890C-RELATED"/>
    <property type="match status" value="1"/>
</dbReference>
<accession>A0ABX0FV83</accession>
<dbReference type="InterPro" id="IPR036388">
    <property type="entry name" value="WH-like_DNA-bd_sf"/>
</dbReference>
<keyword evidence="1 2" id="KW-0238">DNA-binding</keyword>
<gene>
    <name evidence="5" type="ORF">GW587_29365</name>
</gene>
<dbReference type="SUPFAM" id="SSF46894">
    <property type="entry name" value="C-terminal effector domain of the bipartite response regulators"/>
    <property type="match status" value="1"/>
</dbReference>
<feature type="DNA-binding region" description="OmpR/PhoB-type" evidence="2">
    <location>
        <begin position="13"/>
        <end position="111"/>
    </location>
</feature>
<dbReference type="SUPFAM" id="SSF52540">
    <property type="entry name" value="P-loop containing nucleoside triphosphate hydrolases"/>
    <property type="match status" value="1"/>
</dbReference>
<dbReference type="PROSITE" id="PS51755">
    <property type="entry name" value="OMPR_PHOB"/>
    <property type="match status" value="1"/>
</dbReference>
<keyword evidence="6" id="KW-1185">Reference proteome</keyword>
<evidence type="ECO:0000313" key="5">
    <source>
        <dbReference type="EMBL" id="NGZ88351.1"/>
    </source>
</evidence>
<organism evidence="5 6">
    <name type="scientific">Duganella aceris</name>
    <dbReference type="NCBI Taxonomy" id="2703883"/>
    <lineage>
        <taxon>Bacteria</taxon>
        <taxon>Pseudomonadati</taxon>
        <taxon>Pseudomonadota</taxon>
        <taxon>Betaproteobacteria</taxon>
        <taxon>Burkholderiales</taxon>
        <taxon>Oxalobacteraceae</taxon>
        <taxon>Telluria group</taxon>
        <taxon>Duganella</taxon>
    </lineage>
</organism>
<evidence type="ECO:0000256" key="3">
    <source>
        <dbReference type="SAM" id="MobiDB-lite"/>
    </source>
</evidence>
<dbReference type="SMART" id="SM00862">
    <property type="entry name" value="Trans_reg_C"/>
    <property type="match status" value="1"/>
</dbReference>
<evidence type="ECO:0000256" key="1">
    <source>
        <dbReference type="ARBA" id="ARBA00023125"/>
    </source>
</evidence>
<dbReference type="InterPro" id="IPR016032">
    <property type="entry name" value="Sig_transdc_resp-reg_C-effctor"/>
</dbReference>
<dbReference type="Gene3D" id="3.40.50.300">
    <property type="entry name" value="P-loop containing nucleotide triphosphate hydrolases"/>
    <property type="match status" value="1"/>
</dbReference>
<reference evidence="6" key="1">
    <citation type="submission" date="2023-07" db="EMBL/GenBank/DDBJ databases">
        <title>Duganella aceri sp. nov., isolated from tree sap.</title>
        <authorList>
            <person name="Kim I.S."/>
        </authorList>
    </citation>
    <scope>NUCLEOTIDE SEQUENCE [LARGE SCALE GENOMIC DNA]</scope>
    <source>
        <strain evidence="6">SAP-35</strain>
    </source>
</reference>
<dbReference type="PANTHER" id="PTHR47691">
    <property type="entry name" value="REGULATOR-RELATED"/>
    <property type="match status" value="1"/>
</dbReference>
<dbReference type="Proteomes" id="UP000666369">
    <property type="component" value="Unassembled WGS sequence"/>
</dbReference>
<dbReference type="InterPro" id="IPR027417">
    <property type="entry name" value="P-loop_NTPase"/>
</dbReference>
<feature type="domain" description="OmpR/PhoB-type" evidence="4">
    <location>
        <begin position="13"/>
        <end position="111"/>
    </location>
</feature>
<protein>
    <recommendedName>
        <fullName evidence="4">OmpR/PhoB-type domain-containing protein</fullName>
    </recommendedName>
</protein>
<dbReference type="Gene3D" id="1.10.10.10">
    <property type="entry name" value="Winged helix-like DNA-binding domain superfamily/Winged helix DNA-binding domain"/>
    <property type="match status" value="1"/>
</dbReference>
<feature type="compositionally biased region" description="Low complexity" evidence="3">
    <location>
        <begin position="578"/>
        <end position="594"/>
    </location>
</feature>
<comment type="caution">
    <text evidence="5">The sequence shown here is derived from an EMBL/GenBank/DDBJ whole genome shotgun (WGS) entry which is preliminary data.</text>
</comment>
<dbReference type="InterPro" id="IPR001867">
    <property type="entry name" value="OmpR/PhoB-type_DNA-bd"/>
</dbReference>
<evidence type="ECO:0000313" key="6">
    <source>
        <dbReference type="Proteomes" id="UP000666369"/>
    </source>
</evidence>